<dbReference type="HOGENOM" id="CLU_3284287_0_0_9"/>
<evidence type="ECO:0000313" key="1">
    <source>
        <dbReference type="EMBL" id="AFJ62698.1"/>
    </source>
</evidence>
<accession>I2C7S4</accession>
<evidence type="ECO:0000313" key="2">
    <source>
        <dbReference type="Proteomes" id="UP000002878"/>
    </source>
</evidence>
<protein>
    <submittedName>
        <fullName evidence="1">Uncharacterized protein</fullName>
    </submittedName>
</protein>
<dbReference type="EMBL" id="CP003332">
    <property type="protein sequence ID" value="AFJ62698.1"/>
    <property type="molecule type" value="Genomic_DNA"/>
</dbReference>
<reference evidence="1 2" key="1">
    <citation type="journal article" date="2012" name="J. Biotechnol.">
        <title>Genome sequence of the plant growth promoting strain Bacillus amyloliquefaciens subsp. plantarum B9601-Y2 and expression of mersacidin and other secondary metabolites.</title>
        <authorList>
            <person name="He P."/>
            <person name="Hao K."/>
            <person name="Blom J."/>
            <person name="Ruckert C."/>
            <person name="Vater J."/>
            <person name="Mao Z."/>
            <person name="Wu Y."/>
            <person name="Hou M."/>
            <person name="He P."/>
            <person name="He Y."/>
            <person name="Borriss R."/>
        </authorList>
    </citation>
    <scope>NUCLEOTIDE SEQUENCE [LARGE SCALE GENOMIC DNA]</scope>
    <source>
        <strain evidence="1">Y2</strain>
    </source>
</reference>
<proteinExistence type="predicted"/>
<dbReference type="PATRIC" id="fig|1126211.3.peg.2648"/>
<sequence length="40" mass="4636">MKKTGPAIDRVRFILLIKKACRPYPSEWTMPASFFSGLMF</sequence>
<organism evidence="1 2">
    <name type="scientific">Bacillus amyloliquefaciens (strain Y2)</name>
    <name type="common">Bacillus amyloliquefaciens subsp. plantarum (strain B9601-Y2)</name>
    <dbReference type="NCBI Taxonomy" id="1155777"/>
    <lineage>
        <taxon>Bacteria</taxon>
        <taxon>Bacillati</taxon>
        <taxon>Bacillota</taxon>
        <taxon>Bacilli</taxon>
        <taxon>Bacillales</taxon>
        <taxon>Bacillaceae</taxon>
        <taxon>Bacillus</taxon>
        <taxon>Bacillus amyloliquefaciens group</taxon>
    </lineage>
</organism>
<dbReference type="AlphaFoldDB" id="I2C7S4"/>
<dbReference type="KEGG" id="bqy:MUS_2790"/>
<dbReference type="Proteomes" id="UP000002878">
    <property type="component" value="Chromosome"/>
</dbReference>
<name>I2C7S4_BACAY</name>
<gene>
    <name evidence="1" type="ORF">MUS_2790</name>
</gene>